<evidence type="ECO:0000313" key="1">
    <source>
        <dbReference type="EMBL" id="AGO60550.1"/>
    </source>
</evidence>
<proteinExistence type="predicted"/>
<dbReference type="EMBL" id="CP004145">
    <property type="protein sequence ID" value="AGO60550.1"/>
    <property type="molecule type" value="Genomic_DNA"/>
</dbReference>
<dbReference type="KEGG" id="fac:FACI_IFERC01G0570"/>
<name>S0AR29_FERAC</name>
<protein>
    <submittedName>
        <fullName evidence="1">Uncharacterized protein</fullName>
    </submittedName>
</protein>
<keyword evidence="2" id="KW-1185">Reference proteome</keyword>
<gene>
    <name evidence="1" type="ORF">FACI_IFERC00001G0570</name>
</gene>
<dbReference type="GeneID" id="16024722"/>
<evidence type="ECO:0000313" key="2">
    <source>
        <dbReference type="Proteomes" id="UP000014660"/>
    </source>
</evidence>
<dbReference type="HOGENOM" id="CLU_1933176_0_0_2"/>
<dbReference type="InterPro" id="IPR011010">
    <property type="entry name" value="DNA_brk_join_enz"/>
</dbReference>
<dbReference type="Proteomes" id="UP000014660">
    <property type="component" value="Chromosome"/>
</dbReference>
<organism evidence="1 2">
    <name type="scientific">Ferroplasma acidarmanus Fer1</name>
    <dbReference type="NCBI Taxonomy" id="333146"/>
    <lineage>
        <taxon>Archaea</taxon>
        <taxon>Methanobacteriati</taxon>
        <taxon>Thermoplasmatota</taxon>
        <taxon>Thermoplasmata</taxon>
        <taxon>Thermoplasmatales</taxon>
        <taxon>Ferroplasmaceae</taxon>
        <taxon>Ferroplasma</taxon>
    </lineage>
</organism>
<dbReference type="SUPFAM" id="SSF56349">
    <property type="entry name" value="DNA breaking-rejoining enzymes"/>
    <property type="match status" value="1"/>
</dbReference>
<dbReference type="RefSeq" id="WP_009886597.1">
    <property type="nucleotide sequence ID" value="NC_021592.1"/>
</dbReference>
<dbReference type="AlphaFoldDB" id="S0AR29"/>
<accession>S0AR29</accession>
<dbReference type="GO" id="GO:0003677">
    <property type="term" value="F:DNA binding"/>
    <property type="evidence" value="ECO:0007669"/>
    <property type="project" value="InterPro"/>
</dbReference>
<sequence length="130" mass="15617">MRNQYKRKICVQILVGHTRIETTTRYTHLTQKEVGEAVKESVEALFRLNRQMTDFEWEQLGADPNVVEALGFERFSMIAPIYHYKRNVMRFIRSVKRRYLKSLINMFNAKPIRLIHGNDYFLKYMANVER</sequence>
<reference evidence="1 2" key="1">
    <citation type="journal article" date="2007" name="Proc. Natl. Acad. Sci. U.S.A.">
        <title>Genome dynamics in a natural archaeal population.</title>
        <authorList>
            <person name="Allen E.E."/>
            <person name="Tyson G.W."/>
            <person name="Whitaker R.J."/>
            <person name="Detter J.C."/>
            <person name="Richardson P.M."/>
            <person name="Banfield J.F."/>
        </authorList>
    </citation>
    <scope>NUCLEOTIDE SEQUENCE [LARGE SCALE GENOMIC DNA]</scope>
    <source>
        <strain evidence="2">fer1</strain>
    </source>
</reference>